<dbReference type="GO" id="GO:0045121">
    <property type="term" value="C:membrane raft"/>
    <property type="evidence" value="ECO:0007669"/>
    <property type="project" value="InterPro"/>
</dbReference>
<evidence type="ECO:0000256" key="3">
    <source>
        <dbReference type="ARBA" id="ARBA00023136"/>
    </source>
</evidence>
<evidence type="ECO:0000256" key="1">
    <source>
        <dbReference type="ARBA" id="ARBA00004308"/>
    </source>
</evidence>
<evidence type="ECO:0000256" key="2">
    <source>
        <dbReference type="ARBA" id="ARBA00022707"/>
    </source>
</evidence>
<name>A0A167PWH8_9HYPO</name>
<evidence type="ECO:0000313" key="6">
    <source>
        <dbReference type="EMBL" id="OAA57098.1"/>
    </source>
</evidence>
<reference evidence="6 7" key="1">
    <citation type="journal article" date="2016" name="Genome Biol. Evol.">
        <title>Divergent and convergent evolution of fungal pathogenicity.</title>
        <authorList>
            <person name="Shang Y."/>
            <person name="Xiao G."/>
            <person name="Zheng P."/>
            <person name="Cen K."/>
            <person name="Zhan S."/>
            <person name="Wang C."/>
        </authorList>
    </citation>
    <scope>NUCLEOTIDE SEQUENCE [LARGE SCALE GENOMIC DNA]</scope>
    <source>
        <strain evidence="6 7">RCEF 264</strain>
    </source>
</reference>
<keyword evidence="3" id="KW-0472">Membrane</keyword>
<dbReference type="EMBL" id="AZHD01000015">
    <property type="protein sequence ID" value="OAA57098.1"/>
    <property type="molecule type" value="Genomic_DNA"/>
</dbReference>
<dbReference type="GO" id="GO:0032008">
    <property type="term" value="P:positive regulation of TOR signaling"/>
    <property type="evidence" value="ECO:0007669"/>
    <property type="project" value="InterPro"/>
</dbReference>
<evidence type="ECO:0008006" key="8">
    <source>
        <dbReference type="Google" id="ProtNLM"/>
    </source>
</evidence>
<sequence length="158" mass="17117">MGNCSSCIGGERKSVYEEDDDSRLLFGDADGAHYGSFGEPTLSSQDDAQEVQRELEALQRIVARTSNNMVDVFEIVPQGSNPPAITTPYGLGISDTRISRYQSLLSKLAVTDNVDSEAQFEEYPTVEDTIEVYRDAAPPKTNVAGPFAGSFADAAKVR</sequence>
<dbReference type="GO" id="GO:0071986">
    <property type="term" value="C:Ragulator complex"/>
    <property type="evidence" value="ECO:0007669"/>
    <property type="project" value="InterPro"/>
</dbReference>
<organism evidence="6 7">
    <name type="scientific">Niveomyces insectorum RCEF 264</name>
    <dbReference type="NCBI Taxonomy" id="1081102"/>
    <lineage>
        <taxon>Eukaryota</taxon>
        <taxon>Fungi</taxon>
        <taxon>Dikarya</taxon>
        <taxon>Ascomycota</taxon>
        <taxon>Pezizomycotina</taxon>
        <taxon>Sordariomycetes</taxon>
        <taxon>Hypocreomycetidae</taxon>
        <taxon>Hypocreales</taxon>
        <taxon>Cordycipitaceae</taxon>
        <taxon>Niveomyces</taxon>
    </lineage>
</organism>
<keyword evidence="7" id="KW-1185">Reference proteome</keyword>
<comment type="subcellular location">
    <subcellularLocation>
        <location evidence="1">Endomembrane system</location>
    </subcellularLocation>
</comment>
<keyword evidence="4" id="KW-0564">Palmitate</keyword>
<gene>
    <name evidence="6" type="ORF">SPI_07479</name>
</gene>
<protein>
    <recommendedName>
        <fullName evidence="8">Late endosomal/lysosomal adaptor and MAPK and MTOR activator-domain-containing protein</fullName>
    </recommendedName>
</protein>
<keyword evidence="2" id="KW-0519">Myristate</keyword>
<accession>A0A167PWH8</accession>
<dbReference type="SMART" id="SM01262">
    <property type="entry name" value="LAMTOR"/>
    <property type="match status" value="1"/>
</dbReference>
<dbReference type="Proteomes" id="UP000076874">
    <property type="component" value="Unassembled WGS sequence"/>
</dbReference>
<dbReference type="GO" id="GO:0031902">
    <property type="term" value="C:late endosome membrane"/>
    <property type="evidence" value="ECO:0007669"/>
    <property type="project" value="InterPro"/>
</dbReference>
<dbReference type="AlphaFoldDB" id="A0A167PWH8"/>
<evidence type="ECO:0000313" key="7">
    <source>
        <dbReference type="Proteomes" id="UP000076874"/>
    </source>
</evidence>
<comment type="caution">
    <text evidence="6">The sequence shown here is derived from an EMBL/GenBank/DDBJ whole genome shotgun (WGS) entry which is preliminary data.</text>
</comment>
<proteinExistence type="predicted"/>
<dbReference type="GO" id="GO:0016197">
    <property type="term" value="P:endosomal transport"/>
    <property type="evidence" value="ECO:0007669"/>
    <property type="project" value="InterPro"/>
</dbReference>
<dbReference type="OrthoDB" id="5299893at2759"/>
<keyword evidence="5" id="KW-0449">Lipoprotein</keyword>
<dbReference type="GO" id="GO:0071230">
    <property type="term" value="P:cellular response to amino acid stimulus"/>
    <property type="evidence" value="ECO:0007669"/>
    <property type="project" value="InterPro"/>
</dbReference>
<dbReference type="InterPro" id="IPR028209">
    <property type="entry name" value="LAMTOR1/MEH1"/>
</dbReference>
<dbReference type="GO" id="GO:0043410">
    <property type="term" value="P:positive regulation of MAPK cascade"/>
    <property type="evidence" value="ECO:0007669"/>
    <property type="project" value="InterPro"/>
</dbReference>
<dbReference type="Pfam" id="PF15454">
    <property type="entry name" value="LAMTOR"/>
    <property type="match status" value="1"/>
</dbReference>
<dbReference type="GO" id="GO:0001919">
    <property type="term" value="P:regulation of receptor recycling"/>
    <property type="evidence" value="ECO:0007669"/>
    <property type="project" value="InterPro"/>
</dbReference>
<evidence type="ECO:0000256" key="5">
    <source>
        <dbReference type="ARBA" id="ARBA00023288"/>
    </source>
</evidence>
<evidence type="ECO:0000256" key="4">
    <source>
        <dbReference type="ARBA" id="ARBA00023139"/>
    </source>
</evidence>